<dbReference type="NCBIfam" id="TIGR00888">
    <property type="entry name" value="guaA_Nterm"/>
    <property type="match status" value="1"/>
</dbReference>
<evidence type="ECO:0000313" key="12">
    <source>
        <dbReference type="EMBL" id="PIS15682.1"/>
    </source>
</evidence>
<dbReference type="PRINTS" id="PR00096">
    <property type="entry name" value="GATASE"/>
</dbReference>
<dbReference type="HAMAP" id="MF_00344">
    <property type="entry name" value="GMP_synthase"/>
    <property type="match status" value="1"/>
</dbReference>
<dbReference type="GO" id="GO:0005524">
    <property type="term" value="F:ATP binding"/>
    <property type="evidence" value="ECO:0007669"/>
    <property type="project" value="UniProtKB-UniRule"/>
</dbReference>
<dbReference type="InterPro" id="IPR004739">
    <property type="entry name" value="GMP_synth_GATase"/>
</dbReference>
<keyword evidence="5 9" id="KW-0332">GMP biosynthesis</keyword>
<dbReference type="Gene3D" id="3.30.300.10">
    <property type="match status" value="1"/>
</dbReference>
<dbReference type="PROSITE" id="PS51553">
    <property type="entry name" value="GMPS_ATP_PPASE"/>
    <property type="match status" value="1"/>
</dbReference>
<evidence type="ECO:0000256" key="1">
    <source>
        <dbReference type="ARBA" id="ARBA00002332"/>
    </source>
</evidence>
<dbReference type="Gene3D" id="3.40.50.880">
    <property type="match status" value="1"/>
</dbReference>
<dbReference type="NCBIfam" id="NF000848">
    <property type="entry name" value="PRK00074.1"/>
    <property type="match status" value="1"/>
</dbReference>
<comment type="subunit">
    <text evidence="9">Homodimer.</text>
</comment>
<feature type="active site" description="Nucleophile" evidence="9">
    <location>
        <position position="78"/>
    </location>
</feature>
<dbReference type="AlphaFoldDB" id="A0A2H0WSM2"/>
<dbReference type="InterPro" id="IPR020536">
    <property type="entry name" value="ThiI_AANH"/>
</dbReference>
<comment type="caution">
    <text evidence="12">The sequence shown here is derived from an EMBL/GenBank/DDBJ whole genome shotgun (WGS) entry which is preliminary data.</text>
</comment>
<proteinExistence type="inferred from homology"/>
<dbReference type="EMBL" id="PEZG01000055">
    <property type="protein sequence ID" value="PIS15682.1"/>
    <property type="molecule type" value="Genomic_DNA"/>
</dbReference>
<evidence type="ECO:0000256" key="2">
    <source>
        <dbReference type="ARBA" id="ARBA00005153"/>
    </source>
</evidence>
<dbReference type="PANTHER" id="PTHR11922">
    <property type="entry name" value="GMP SYNTHASE-RELATED"/>
    <property type="match status" value="1"/>
</dbReference>
<dbReference type="InterPro" id="IPR022955">
    <property type="entry name" value="GMP_synthase"/>
</dbReference>
<keyword evidence="4 9" id="KW-0547">Nucleotide-binding</keyword>
<protein>
    <recommendedName>
        <fullName evidence="9">GMP synthase [glutamine-hydrolyzing]</fullName>
        <ecNumber evidence="9">6.3.5.2</ecNumber>
    </recommendedName>
    <alternativeName>
        <fullName evidence="9">GMP synthetase</fullName>
    </alternativeName>
    <alternativeName>
        <fullName evidence="9">Glutamine amidotransferase</fullName>
    </alternativeName>
</protein>
<dbReference type="Pfam" id="PF00958">
    <property type="entry name" value="GMP_synt_C"/>
    <property type="match status" value="1"/>
</dbReference>
<dbReference type="PRINTS" id="PR00097">
    <property type="entry name" value="ANTSNTHASEII"/>
</dbReference>
<dbReference type="Gene3D" id="3.40.50.620">
    <property type="entry name" value="HUPs"/>
    <property type="match status" value="1"/>
</dbReference>
<keyword evidence="8 9" id="KW-0315">Glutamine amidotransferase</keyword>
<dbReference type="GO" id="GO:0003921">
    <property type="term" value="F:GMP synthase activity"/>
    <property type="evidence" value="ECO:0007669"/>
    <property type="project" value="InterPro"/>
</dbReference>
<comment type="pathway">
    <text evidence="2 9">Purine metabolism; GMP biosynthesis; GMP from XMP (L-Gln route): step 1/1.</text>
</comment>
<evidence type="ECO:0000256" key="4">
    <source>
        <dbReference type="ARBA" id="ARBA00022741"/>
    </source>
</evidence>
<name>A0A2H0WSM2_9BACT</name>
<dbReference type="GO" id="GO:0004810">
    <property type="term" value="F:CCA tRNA nucleotidyltransferase activity"/>
    <property type="evidence" value="ECO:0007669"/>
    <property type="project" value="InterPro"/>
</dbReference>
<dbReference type="InterPro" id="IPR025777">
    <property type="entry name" value="GMPS_ATP_PPase_dom"/>
</dbReference>
<accession>A0A2H0WSM2</accession>
<dbReference type="SUPFAM" id="SSF52317">
    <property type="entry name" value="Class I glutamine amidotransferase-like"/>
    <property type="match status" value="1"/>
</dbReference>
<dbReference type="UniPathway" id="UPA00189">
    <property type="reaction ID" value="UER00296"/>
</dbReference>
<dbReference type="Proteomes" id="UP000231198">
    <property type="component" value="Unassembled WGS sequence"/>
</dbReference>
<dbReference type="PANTHER" id="PTHR11922:SF2">
    <property type="entry name" value="GMP SYNTHASE [GLUTAMINE-HYDROLYZING]"/>
    <property type="match status" value="1"/>
</dbReference>
<comment type="function">
    <text evidence="1 9">Catalyzes the synthesis of GMP from XMP.</text>
</comment>
<evidence type="ECO:0000259" key="11">
    <source>
        <dbReference type="PROSITE" id="PS51553"/>
    </source>
</evidence>
<keyword evidence="3 9" id="KW-0436">Ligase</keyword>
<feature type="domain" description="GMPS ATP-PPase" evidence="11">
    <location>
        <begin position="193"/>
        <end position="382"/>
    </location>
</feature>
<dbReference type="InterPro" id="IPR029062">
    <property type="entry name" value="Class_I_gatase-like"/>
</dbReference>
<dbReference type="NCBIfam" id="TIGR00884">
    <property type="entry name" value="guaA_Cterm"/>
    <property type="match status" value="1"/>
</dbReference>
<dbReference type="InterPro" id="IPR017926">
    <property type="entry name" value="GATASE"/>
</dbReference>
<dbReference type="CDD" id="cd01742">
    <property type="entry name" value="GATase1_GMP_Synthase"/>
    <property type="match status" value="1"/>
</dbReference>
<evidence type="ECO:0000256" key="9">
    <source>
        <dbReference type="HAMAP-Rule" id="MF_00344"/>
    </source>
</evidence>
<keyword evidence="7 9" id="KW-0067">ATP-binding</keyword>
<dbReference type="InterPro" id="IPR001674">
    <property type="entry name" value="GMP_synth_C"/>
</dbReference>
<feature type="active site" evidence="9">
    <location>
        <position position="165"/>
    </location>
</feature>
<sequence length="507" mass="56402">MIVLVDFGSQTTHLIARRIRELGADVEIISPEIAMKTVRKQKPDGIILSGGPASVYDLGAPTIDPTLLNLGIPILGICYGEQLISHLLGGKVRPGKKQEFGPARLTISSSSPLLRDVQNLCTVWMSHGDEVIELPKSFIRIANTETIPNAAIENRNKKIFGIQFHPEVIHTQFGIEILRNFLSICRITPKKQEVTQEFIKNSIQNIRDSVGKGKAICALSGGVDSSVAALLIHQAIGNNLTAIYVDSGLMRQGETDTLRKTFETHYHMRVKIVRAQKLFLKNLRGITNPEKKRIIIGNTFIKVLERQAKRAKAEFLVQGTIYPDVIESAGTTHSKKIKSHHNVAGLPKRMKLILLEPLRQLYKDEVRTVGTLLGLPDKITKRQPFPGPGLAIRIIGSVTPKKLRILRVADAIIQEEAKKAGLQEKLWQMFAVFTGIKTTGVRGDNRAYGETIAIRAIEARDAMTAHFSRLPYNLLDTIATRIVNEIPEVNRVVYDITNKPPATMEWE</sequence>
<evidence type="ECO:0000256" key="5">
    <source>
        <dbReference type="ARBA" id="ARBA00022749"/>
    </source>
</evidence>
<dbReference type="PROSITE" id="PS51273">
    <property type="entry name" value="GATASE_TYPE_1"/>
    <property type="match status" value="1"/>
</dbReference>
<dbReference type="PRINTS" id="PR00099">
    <property type="entry name" value="CPSGATASE"/>
</dbReference>
<feature type="binding site" evidence="10">
    <location>
        <begin position="220"/>
        <end position="226"/>
    </location>
    <ligand>
        <name>ATP</name>
        <dbReference type="ChEBI" id="CHEBI:30616"/>
    </ligand>
</feature>
<evidence type="ECO:0000256" key="8">
    <source>
        <dbReference type="ARBA" id="ARBA00022962"/>
    </source>
</evidence>
<reference evidence="13" key="1">
    <citation type="submission" date="2017-09" db="EMBL/GenBank/DDBJ databases">
        <title>Depth-based differentiation of microbial function through sediment-hosted aquifers and enrichment of novel symbionts in the deep terrestrial subsurface.</title>
        <authorList>
            <person name="Probst A.J."/>
            <person name="Ladd B."/>
            <person name="Jarett J.K."/>
            <person name="Geller-Mcgrath D.E."/>
            <person name="Sieber C.M.K."/>
            <person name="Emerson J.B."/>
            <person name="Anantharaman K."/>
            <person name="Thomas B.C."/>
            <person name="Malmstrom R."/>
            <person name="Stieglmeier M."/>
            <person name="Klingl A."/>
            <person name="Woyke T."/>
            <person name="Ryan C.M."/>
            <person name="Banfield J.F."/>
        </authorList>
    </citation>
    <scope>NUCLEOTIDE SEQUENCE [LARGE SCALE GENOMIC DNA]</scope>
</reference>
<evidence type="ECO:0000256" key="7">
    <source>
        <dbReference type="ARBA" id="ARBA00022840"/>
    </source>
</evidence>
<dbReference type="GO" id="GO:0005829">
    <property type="term" value="C:cytosol"/>
    <property type="evidence" value="ECO:0007669"/>
    <property type="project" value="TreeGrafter"/>
</dbReference>
<dbReference type="Pfam" id="PF02568">
    <property type="entry name" value="ThiI"/>
    <property type="match status" value="1"/>
</dbReference>
<dbReference type="FunFam" id="3.40.50.880:FF:000001">
    <property type="entry name" value="GMP synthase [glutamine-hydrolyzing]"/>
    <property type="match status" value="1"/>
</dbReference>
<organism evidence="12 13">
    <name type="scientific">Candidatus Roizmanbacteria bacterium CG09_land_8_20_14_0_10_41_9</name>
    <dbReference type="NCBI Taxonomy" id="1974850"/>
    <lineage>
        <taxon>Bacteria</taxon>
        <taxon>Candidatus Roizmaniibacteriota</taxon>
    </lineage>
</organism>
<dbReference type="SUPFAM" id="SSF54810">
    <property type="entry name" value="GMP synthetase C-terminal dimerisation domain"/>
    <property type="match status" value="1"/>
</dbReference>
<gene>
    <name evidence="9" type="primary">guaA</name>
    <name evidence="12" type="ORF">COT62_02380</name>
</gene>
<keyword evidence="6 9" id="KW-0658">Purine biosynthesis</keyword>
<evidence type="ECO:0000256" key="10">
    <source>
        <dbReference type="PROSITE-ProRule" id="PRU00886"/>
    </source>
</evidence>
<feature type="active site" evidence="9">
    <location>
        <position position="167"/>
    </location>
</feature>
<dbReference type="CDD" id="cd01997">
    <property type="entry name" value="GMP_synthase_C"/>
    <property type="match status" value="1"/>
</dbReference>
<dbReference type="FunFam" id="3.30.300.10:FF:000002">
    <property type="entry name" value="GMP synthase [glutamine-hydrolyzing]"/>
    <property type="match status" value="1"/>
</dbReference>
<dbReference type="InterPro" id="IPR014729">
    <property type="entry name" value="Rossmann-like_a/b/a_fold"/>
</dbReference>
<dbReference type="SUPFAM" id="SSF52402">
    <property type="entry name" value="Adenine nucleotide alpha hydrolases-like"/>
    <property type="match status" value="1"/>
</dbReference>
<comment type="catalytic activity">
    <reaction evidence="9">
        <text>XMP + L-glutamine + ATP + H2O = GMP + L-glutamate + AMP + diphosphate + 2 H(+)</text>
        <dbReference type="Rhea" id="RHEA:11680"/>
        <dbReference type="ChEBI" id="CHEBI:15377"/>
        <dbReference type="ChEBI" id="CHEBI:15378"/>
        <dbReference type="ChEBI" id="CHEBI:29985"/>
        <dbReference type="ChEBI" id="CHEBI:30616"/>
        <dbReference type="ChEBI" id="CHEBI:33019"/>
        <dbReference type="ChEBI" id="CHEBI:57464"/>
        <dbReference type="ChEBI" id="CHEBI:58115"/>
        <dbReference type="ChEBI" id="CHEBI:58359"/>
        <dbReference type="ChEBI" id="CHEBI:456215"/>
        <dbReference type="EC" id="6.3.5.2"/>
    </reaction>
</comment>
<evidence type="ECO:0000256" key="3">
    <source>
        <dbReference type="ARBA" id="ARBA00022598"/>
    </source>
</evidence>
<evidence type="ECO:0000313" key="13">
    <source>
        <dbReference type="Proteomes" id="UP000231198"/>
    </source>
</evidence>
<evidence type="ECO:0000256" key="6">
    <source>
        <dbReference type="ARBA" id="ARBA00022755"/>
    </source>
</evidence>
<dbReference type="Pfam" id="PF00117">
    <property type="entry name" value="GATase"/>
    <property type="match status" value="1"/>
</dbReference>
<dbReference type="EC" id="6.3.5.2" evidence="9"/>